<evidence type="ECO:0000256" key="5">
    <source>
        <dbReference type="ARBA" id="ARBA00023136"/>
    </source>
</evidence>
<protein>
    <submittedName>
        <fullName evidence="6">Uncharacterized protein</fullName>
    </submittedName>
</protein>
<reference evidence="6 7" key="1">
    <citation type="journal article" date="2018" name="Mol. Ecol.">
        <title>The obligate alkalophilic soda-lake fungus Sodiomyces alkalinus has shifted to a protein diet.</title>
        <authorList>
            <person name="Grum-Grzhimaylo A.A."/>
            <person name="Falkoski D.L."/>
            <person name="van den Heuvel J."/>
            <person name="Valero-Jimenez C.A."/>
            <person name="Min B."/>
            <person name="Choi I.G."/>
            <person name="Lipzen A."/>
            <person name="Daum C.G."/>
            <person name="Aanen D.K."/>
            <person name="Tsang A."/>
            <person name="Henrissat B."/>
            <person name="Bilanenko E.N."/>
            <person name="de Vries R.P."/>
            <person name="van Kan J.A.L."/>
            <person name="Grigoriev I.V."/>
            <person name="Debets A.J.M."/>
        </authorList>
    </citation>
    <scope>NUCLEOTIDE SEQUENCE [LARGE SCALE GENOMIC DNA]</scope>
    <source>
        <strain evidence="6 7">F11</strain>
    </source>
</reference>
<proteinExistence type="predicted"/>
<keyword evidence="7" id="KW-1185">Reference proteome</keyword>
<evidence type="ECO:0000256" key="3">
    <source>
        <dbReference type="ARBA" id="ARBA00022692"/>
    </source>
</evidence>
<dbReference type="GO" id="GO:0016020">
    <property type="term" value="C:membrane"/>
    <property type="evidence" value="ECO:0007669"/>
    <property type="project" value="UniProtKB-SubCell"/>
</dbReference>
<keyword evidence="4" id="KW-1133">Transmembrane helix</keyword>
<evidence type="ECO:0000256" key="2">
    <source>
        <dbReference type="ARBA" id="ARBA00022448"/>
    </source>
</evidence>
<evidence type="ECO:0000313" key="7">
    <source>
        <dbReference type="Proteomes" id="UP000272025"/>
    </source>
</evidence>
<evidence type="ECO:0000313" key="6">
    <source>
        <dbReference type="EMBL" id="ROT41980.1"/>
    </source>
</evidence>
<gene>
    <name evidence="6" type="ORF">SODALDRAFT_354098</name>
</gene>
<keyword evidence="3" id="KW-0812">Transmembrane</keyword>
<dbReference type="RefSeq" id="XP_028469786.1">
    <property type="nucleotide sequence ID" value="XM_028613686.1"/>
</dbReference>
<dbReference type="AlphaFoldDB" id="A0A3N2Q5D3"/>
<evidence type="ECO:0000256" key="4">
    <source>
        <dbReference type="ARBA" id="ARBA00022989"/>
    </source>
</evidence>
<keyword evidence="5" id="KW-0472">Membrane</keyword>
<organism evidence="6 7">
    <name type="scientific">Sodiomyces alkalinus (strain CBS 110278 / VKM F-3762 / F11)</name>
    <name type="common">Alkaliphilic filamentous fungus</name>
    <dbReference type="NCBI Taxonomy" id="1314773"/>
    <lineage>
        <taxon>Eukaryota</taxon>
        <taxon>Fungi</taxon>
        <taxon>Dikarya</taxon>
        <taxon>Ascomycota</taxon>
        <taxon>Pezizomycotina</taxon>
        <taxon>Sordariomycetes</taxon>
        <taxon>Hypocreomycetidae</taxon>
        <taxon>Glomerellales</taxon>
        <taxon>Plectosphaerellaceae</taxon>
        <taxon>Sodiomyces</taxon>
    </lineage>
</organism>
<dbReference type="EMBL" id="ML119051">
    <property type="protein sequence ID" value="ROT41980.1"/>
    <property type="molecule type" value="Genomic_DNA"/>
</dbReference>
<keyword evidence="2" id="KW-0813">Transport</keyword>
<dbReference type="PANTHER" id="PTHR43791:SF59">
    <property type="entry name" value="TRANSPORTER, PUTATIVE (AFU_ORTHOLOGUE AFUA_1G06550)-RELATED"/>
    <property type="match status" value="1"/>
</dbReference>
<accession>A0A3N2Q5D3</accession>
<evidence type="ECO:0000256" key="1">
    <source>
        <dbReference type="ARBA" id="ARBA00004141"/>
    </source>
</evidence>
<dbReference type="GO" id="GO:0022857">
    <property type="term" value="F:transmembrane transporter activity"/>
    <property type="evidence" value="ECO:0007669"/>
    <property type="project" value="TreeGrafter"/>
</dbReference>
<comment type="subcellular location">
    <subcellularLocation>
        <location evidence="1">Membrane</location>
        <topology evidence="1">Multi-pass membrane protein</topology>
    </subcellularLocation>
</comment>
<dbReference type="PANTHER" id="PTHR43791">
    <property type="entry name" value="PERMEASE-RELATED"/>
    <property type="match status" value="1"/>
</dbReference>
<name>A0A3N2Q5D3_SODAK</name>
<dbReference type="STRING" id="1314773.A0A3N2Q5D3"/>
<sequence>MPDSPMKAKFLKGDDKLIAIERLRMNQMGIGSGVWKWDHVKECALDPKTWLCFLAYLTQIQKHPYPSALTASPPSSSTCPSGAVQMVATLGGAWLSDRIKTLKWAFLYDCIC</sequence>
<dbReference type="GeneID" id="39582164"/>
<dbReference type="OrthoDB" id="6730379at2759"/>
<dbReference type="Proteomes" id="UP000272025">
    <property type="component" value="Unassembled WGS sequence"/>
</dbReference>